<evidence type="ECO:0000256" key="1">
    <source>
        <dbReference type="ARBA" id="ARBA00022737"/>
    </source>
</evidence>
<accession>A0A0F9XEY5</accession>
<dbReference type="Proteomes" id="UP000034112">
    <property type="component" value="Unassembled WGS sequence"/>
</dbReference>
<protein>
    <recommendedName>
        <fullName evidence="2">Nephrocystin 3-like N-terminal domain-containing protein</fullName>
    </recommendedName>
</protein>
<organism evidence="3 4">
    <name type="scientific">Trichoderma harzianum</name>
    <name type="common">Hypocrea lixii</name>
    <dbReference type="NCBI Taxonomy" id="5544"/>
    <lineage>
        <taxon>Eukaryota</taxon>
        <taxon>Fungi</taxon>
        <taxon>Dikarya</taxon>
        <taxon>Ascomycota</taxon>
        <taxon>Pezizomycotina</taxon>
        <taxon>Sordariomycetes</taxon>
        <taxon>Hypocreomycetidae</taxon>
        <taxon>Hypocreales</taxon>
        <taxon>Hypocreaceae</taxon>
        <taxon>Trichoderma</taxon>
    </lineage>
</organism>
<comment type="caution">
    <text evidence="3">The sequence shown here is derived from an EMBL/GenBank/DDBJ whole genome shotgun (WGS) entry which is preliminary data.</text>
</comment>
<dbReference type="Gene3D" id="3.40.50.300">
    <property type="entry name" value="P-loop containing nucleotide triphosphate hydrolases"/>
    <property type="match status" value="1"/>
</dbReference>
<dbReference type="PANTHER" id="PTHR10039:SF14">
    <property type="entry name" value="NACHT DOMAIN-CONTAINING PROTEIN"/>
    <property type="match status" value="1"/>
</dbReference>
<dbReference type="CDD" id="cd01983">
    <property type="entry name" value="SIMIBI"/>
    <property type="match status" value="1"/>
</dbReference>
<dbReference type="SUPFAM" id="SSF52540">
    <property type="entry name" value="P-loop containing nucleoside triphosphate hydrolases"/>
    <property type="match status" value="1"/>
</dbReference>
<name>A0A0F9XEY5_TRIHA</name>
<dbReference type="InterPro" id="IPR056884">
    <property type="entry name" value="NPHP3-like_N"/>
</dbReference>
<sequence length="396" mass="44594">MTPEQKAITNAKSLFAQLNDGDQLFQSCVSQTTSISQLVQYVDEEQRKHKNKASSKLLAQFQRNTDGLQSLSSITELAVQVKADCFCPLWAPVKLILQMSKSHSSVVYHITAMVEILTENLSRMELYQNLQRDPNMQTELLQIFNDVAGVHNTAIAIELAKQDVLTEYRREQERLRIISSLGAANMREAHQRKPQAKAPNTCEWILSHPVFVQWDIFESEDAADRFLFISGKSGCGKSILASSITEALKQQGKQTMYFYFSGLERSQQDADNLVRWVLLDALRLTSDEAVQSTIKSLFSKGDPTSLDLWGAFGTIMAESETSMYLVIDGIDECQDSIRDPFARLHGIISCSIHLKTVLPGRSHVFEGQTSTHWIHVTNELLQADLKAFITTETQKE</sequence>
<gene>
    <name evidence="3" type="ORF">THAR02_04801</name>
</gene>
<evidence type="ECO:0000259" key="2">
    <source>
        <dbReference type="Pfam" id="PF24883"/>
    </source>
</evidence>
<dbReference type="PANTHER" id="PTHR10039">
    <property type="entry name" value="AMELOGENIN"/>
    <property type="match status" value="1"/>
</dbReference>
<keyword evidence="1" id="KW-0677">Repeat</keyword>
<dbReference type="Pfam" id="PF24883">
    <property type="entry name" value="NPHP3_N"/>
    <property type="match status" value="1"/>
</dbReference>
<dbReference type="EMBL" id="JOKZ01000124">
    <property type="protein sequence ID" value="KKP03085.1"/>
    <property type="molecule type" value="Genomic_DNA"/>
</dbReference>
<dbReference type="AlphaFoldDB" id="A0A0F9XEY5"/>
<evidence type="ECO:0000313" key="4">
    <source>
        <dbReference type="Proteomes" id="UP000034112"/>
    </source>
</evidence>
<proteinExistence type="predicted"/>
<feature type="domain" description="Nephrocystin 3-like N-terminal" evidence="2">
    <location>
        <begin position="200"/>
        <end position="349"/>
    </location>
</feature>
<reference evidence="4" key="1">
    <citation type="journal article" date="2015" name="Genome Announc.">
        <title>Draft whole-genome sequence of the biocontrol agent Trichoderma harzianum T6776.</title>
        <authorList>
            <person name="Baroncelli R."/>
            <person name="Piaggeschi G."/>
            <person name="Fiorini L."/>
            <person name="Bertolini E."/>
            <person name="Zapparata A."/>
            <person name="Pe M.E."/>
            <person name="Sarrocco S."/>
            <person name="Vannacci G."/>
        </authorList>
    </citation>
    <scope>NUCLEOTIDE SEQUENCE [LARGE SCALE GENOMIC DNA]</scope>
    <source>
        <strain evidence="4">T6776</strain>
    </source>
</reference>
<dbReference type="InterPro" id="IPR027417">
    <property type="entry name" value="P-loop_NTPase"/>
</dbReference>
<evidence type="ECO:0000313" key="3">
    <source>
        <dbReference type="EMBL" id="KKP03085.1"/>
    </source>
</evidence>
<dbReference type="OrthoDB" id="1658288at2759"/>